<gene>
    <name evidence="1" type="ORF">FA707_02900</name>
</gene>
<dbReference type="AlphaFoldDB" id="A0A4D7CT54"/>
<evidence type="ECO:0000313" key="1">
    <source>
        <dbReference type="EMBL" id="QCI85972.1"/>
    </source>
</evidence>
<organism evidence="1 2">
    <name type="scientific">Vagococcus zengguangii</name>
    <dbReference type="NCBI Taxonomy" id="2571750"/>
    <lineage>
        <taxon>Bacteria</taxon>
        <taxon>Bacillati</taxon>
        <taxon>Bacillota</taxon>
        <taxon>Bacilli</taxon>
        <taxon>Lactobacillales</taxon>
        <taxon>Enterococcaceae</taxon>
        <taxon>Vagococcus</taxon>
    </lineage>
</organism>
<dbReference type="KEGG" id="vao:FA707_02900"/>
<dbReference type="Gene3D" id="1.25.40.10">
    <property type="entry name" value="Tetratricopeptide repeat domain"/>
    <property type="match status" value="1"/>
</dbReference>
<accession>A0A4D7CT54</accession>
<protein>
    <submittedName>
        <fullName evidence="1">Uncharacterized protein</fullName>
    </submittedName>
</protein>
<sequence>MSEGVIEFPENYHNHLNLGETAFQEERYNEALTHFQAAYNMENEPTANRWLVKTALVLNEFELASKIAEERLNDYLANSEYLVMYLDALIGQKKFQRARLFIEVYADSEVKAQQSTVLQQAEEHALRFDSRKIQENMTKLATWYPEPHEIVAFLDSLNELPYEKFMERVLAILKDKRHSLMLRNQLLNTLRLLKVEKAVHIIDYQEQTREVTPSTLEIMGREQTYLQVSAILNKLVGEQPNVLNQLLADQRRFFNIVYPLAKKDIRSVENWLSVTLAPYNGLVRLPIDEQALEEVAELTVFNQVLAKMGLKP</sequence>
<dbReference type="OrthoDB" id="2199483at2"/>
<dbReference type="RefSeq" id="WP_136952810.1">
    <property type="nucleotide sequence ID" value="NZ_CP039712.1"/>
</dbReference>
<proteinExistence type="predicted"/>
<reference evidence="1 2" key="1">
    <citation type="submission" date="2019-04" db="EMBL/GenBank/DDBJ databases">
        <title>Vagococcus sp. nov., isolated from faeces of yaks (Bos grunniens).</title>
        <authorList>
            <person name="Ge Y."/>
        </authorList>
    </citation>
    <scope>NUCLEOTIDE SEQUENCE [LARGE SCALE GENOMIC DNA]</scope>
    <source>
        <strain evidence="1 2">MN-17</strain>
    </source>
</reference>
<dbReference type="SUPFAM" id="SSF48452">
    <property type="entry name" value="TPR-like"/>
    <property type="match status" value="1"/>
</dbReference>
<dbReference type="EMBL" id="CP039712">
    <property type="protein sequence ID" value="QCI85972.1"/>
    <property type="molecule type" value="Genomic_DNA"/>
</dbReference>
<keyword evidence="2" id="KW-1185">Reference proteome</keyword>
<name>A0A4D7CT54_9ENTE</name>
<evidence type="ECO:0000313" key="2">
    <source>
        <dbReference type="Proteomes" id="UP000298615"/>
    </source>
</evidence>
<dbReference type="InterPro" id="IPR011990">
    <property type="entry name" value="TPR-like_helical_dom_sf"/>
</dbReference>
<dbReference type="Proteomes" id="UP000298615">
    <property type="component" value="Chromosome"/>
</dbReference>